<evidence type="ECO:0000256" key="1">
    <source>
        <dbReference type="SAM" id="MobiDB-lite"/>
    </source>
</evidence>
<evidence type="ECO:0000313" key="2">
    <source>
        <dbReference type="Proteomes" id="UP000095283"/>
    </source>
</evidence>
<keyword evidence="2" id="KW-1185">Reference proteome</keyword>
<name>A0A1I7WAZ7_HETBA</name>
<evidence type="ECO:0000313" key="3">
    <source>
        <dbReference type="WBParaSite" id="Hba_01876"/>
    </source>
</evidence>
<accession>A0A1I7WAZ7</accession>
<sequence length="133" mass="15199">MGEERKAFFMVDSLSQRAQPSTNMRSCSNQHSDPGTRLVTSNVPALNEFRLIPQKMLKRSTELTMKSLLKNTPQEIGHPRNYFPQEVTNSTSQSKERVTVVFRDLLFPCSTHQGSFFAMFILGTNFIKLIKNI</sequence>
<organism evidence="2 3">
    <name type="scientific">Heterorhabditis bacteriophora</name>
    <name type="common">Entomopathogenic nematode worm</name>
    <dbReference type="NCBI Taxonomy" id="37862"/>
    <lineage>
        <taxon>Eukaryota</taxon>
        <taxon>Metazoa</taxon>
        <taxon>Ecdysozoa</taxon>
        <taxon>Nematoda</taxon>
        <taxon>Chromadorea</taxon>
        <taxon>Rhabditida</taxon>
        <taxon>Rhabditina</taxon>
        <taxon>Rhabditomorpha</taxon>
        <taxon>Strongyloidea</taxon>
        <taxon>Heterorhabditidae</taxon>
        <taxon>Heterorhabditis</taxon>
    </lineage>
</organism>
<dbReference type="WBParaSite" id="Hba_01876">
    <property type="protein sequence ID" value="Hba_01876"/>
    <property type="gene ID" value="Hba_01876"/>
</dbReference>
<feature type="region of interest" description="Disordered" evidence="1">
    <location>
        <begin position="19"/>
        <end position="39"/>
    </location>
</feature>
<reference evidence="3" key="1">
    <citation type="submission" date="2016-11" db="UniProtKB">
        <authorList>
            <consortium name="WormBaseParasite"/>
        </authorList>
    </citation>
    <scope>IDENTIFICATION</scope>
</reference>
<dbReference type="AlphaFoldDB" id="A0A1I7WAZ7"/>
<dbReference type="Proteomes" id="UP000095283">
    <property type="component" value="Unplaced"/>
</dbReference>
<protein>
    <submittedName>
        <fullName evidence="3">Uncharacterized protein</fullName>
    </submittedName>
</protein>
<proteinExistence type="predicted"/>